<keyword evidence="3" id="KW-1185">Reference proteome</keyword>
<dbReference type="EMBL" id="JAYFUM010000026">
    <property type="protein sequence ID" value="MEA5141327.1"/>
    <property type="molecule type" value="Genomic_DNA"/>
</dbReference>
<gene>
    <name evidence="2" type="ORF">VB248_19390</name>
</gene>
<proteinExistence type="predicted"/>
<evidence type="ECO:0000313" key="2">
    <source>
        <dbReference type="EMBL" id="MEA5141327.1"/>
    </source>
</evidence>
<evidence type="ECO:0000256" key="1">
    <source>
        <dbReference type="SAM" id="SignalP"/>
    </source>
</evidence>
<dbReference type="RefSeq" id="WP_323298482.1">
    <property type="nucleotide sequence ID" value="NZ_JAYFUM010000026.1"/>
</dbReference>
<organism evidence="2 3">
    <name type="scientific">Arcicella rigui</name>
    <dbReference type="NCBI Taxonomy" id="797020"/>
    <lineage>
        <taxon>Bacteria</taxon>
        <taxon>Pseudomonadati</taxon>
        <taxon>Bacteroidota</taxon>
        <taxon>Cytophagia</taxon>
        <taxon>Cytophagales</taxon>
        <taxon>Flectobacillaceae</taxon>
        <taxon>Arcicella</taxon>
    </lineage>
</organism>
<feature type="signal peptide" evidence="1">
    <location>
        <begin position="1"/>
        <end position="25"/>
    </location>
</feature>
<accession>A0ABU5QFL1</accession>
<protein>
    <submittedName>
        <fullName evidence="2">Gliding motility-associated C-terminal domain-containing protein</fullName>
    </submittedName>
</protein>
<evidence type="ECO:0000313" key="3">
    <source>
        <dbReference type="Proteomes" id="UP001302949"/>
    </source>
</evidence>
<comment type="caution">
    <text evidence="2">The sequence shown here is derived from an EMBL/GenBank/DDBJ whole genome shotgun (WGS) entry which is preliminary data.</text>
</comment>
<feature type="chain" id="PRO_5045805975" evidence="1">
    <location>
        <begin position="26"/>
        <end position="743"/>
    </location>
</feature>
<dbReference type="Gene3D" id="2.60.40.10">
    <property type="entry name" value="Immunoglobulins"/>
    <property type="match status" value="2"/>
</dbReference>
<dbReference type="InterPro" id="IPR013783">
    <property type="entry name" value="Ig-like_fold"/>
</dbReference>
<name>A0ABU5QFL1_9BACT</name>
<sequence>MIRFKFGKILTGFIFLTLASFETKAQCKDKTEPAGTVAGEFSINGTKVQVRGDGDGNTSNPNNIPVKICEGETITLKNTIPATSTSGVSYWIMPATQYSALASPPSNPLTATASYLTLAGSADVNINTSASWYTGPGFYVITQGDNSGTGTTSDYHHACQVVEIIQSATPVVTANICSSSDMVVSLPQNSNNNYPSYEITYYDFDGGLLQTSLVQPTTYPYKENFLLPDNNEKTVVVVGNSQTGVCPAQPFSKTLDVSSGIIYRPTIIELSGTSLSGEFNLKVTTQDGLKRNVFMRESPTTPNYNFTATPFLSYQSDASLAVENRKFTVPNAQKQYCFIVEAVNEACPVTSVDPNNLSAEELCTTPLQAVAADDQNELTWGGASTASLSGSFTEYKVERLLADGSLDVNFPARTFNNIGKLTFTDTDVKCGRDYYYQVSTNYGALSTSGIVKVTAKSSVLPTKIPLVYADVDAINQNVIVKGDFVAGLQPEVADIKKYNFYRADASNSYGLLNSATTNTLTDNAVQINNQSYCYYVTWTNQCNLESLPSEPVCSILLNSNSTDLKWTPNLPFSTNIEFYRVNKVDPTTGELIKTFVNKLFTTSMKLSDIPEDEGQEIFVQIESKPTNTSWGVAPTSRSNIYRLSRPVIVSIPQVFTPNVDGYNDSFVVYGKYIQKLKMTIFDRWGNPVFYAQTDDYVNNPQLGWDGSLKSGLPAQEGTYIYKIEVEDTVGQITIKEGTVFLTH</sequence>
<dbReference type="Pfam" id="PF13585">
    <property type="entry name" value="CHU_C"/>
    <property type="match status" value="1"/>
</dbReference>
<dbReference type="NCBIfam" id="TIGR04131">
    <property type="entry name" value="Bac_Flav_CTERM"/>
    <property type="match status" value="1"/>
</dbReference>
<keyword evidence="1" id="KW-0732">Signal</keyword>
<reference evidence="2 3" key="1">
    <citation type="submission" date="2023-12" db="EMBL/GenBank/DDBJ databases">
        <title>Novel species of the genus Arcicella isolated from rivers.</title>
        <authorList>
            <person name="Lu H."/>
        </authorList>
    </citation>
    <scope>NUCLEOTIDE SEQUENCE [LARGE SCALE GENOMIC DNA]</scope>
    <source>
        <strain evidence="2 3">KCTC 23307</strain>
    </source>
</reference>
<dbReference type="InterPro" id="IPR026341">
    <property type="entry name" value="T9SS_type_B"/>
</dbReference>
<dbReference type="Proteomes" id="UP001302949">
    <property type="component" value="Unassembled WGS sequence"/>
</dbReference>